<gene>
    <name evidence="4" type="ORF">V8G54_011793</name>
</gene>
<comment type="similarity">
    <text evidence="1">Belongs to the plant acyltransferase family.</text>
</comment>
<evidence type="ECO:0000256" key="1">
    <source>
        <dbReference type="ARBA" id="ARBA00009861"/>
    </source>
</evidence>
<dbReference type="GO" id="GO:0016746">
    <property type="term" value="F:acyltransferase activity"/>
    <property type="evidence" value="ECO:0007669"/>
    <property type="project" value="UniProtKB-KW"/>
</dbReference>
<evidence type="ECO:0000313" key="5">
    <source>
        <dbReference type="Proteomes" id="UP001374535"/>
    </source>
</evidence>
<dbReference type="PANTHER" id="PTHR31623:SF24">
    <property type="entry name" value="HXXXD-TYPE ACYL-TRANSFERASE FAMILY PROTEIN"/>
    <property type="match status" value="1"/>
</dbReference>
<sequence length="198" mass="22309">MEASVNTTVELFLKPPKLELLNQLLPCEPNKCHPHQRSVASVSCSSKQIPMWTNSHWLVAFLKTWFAILKGSKGEISWPDFTSAASTFPARNTTGVRAGVLTIKDSNIEQNRTTRRFLFDHKAMNKLKSMSTKKRIGETFSKGAMGNLVWPTLVVLEGVNKNTEIIDLVEILKEGLGKVTKDLFLKLQNDLGFLWSYE</sequence>
<accession>A0AAQ3NSY5</accession>
<evidence type="ECO:0000256" key="2">
    <source>
        <dbReference type="ARBA" id="ARBA00022679"/>
    </source>
</evidence>
<dbReference type="EMBL" id="CP144697">
    <property type="protein sequence ID" value="WVZ14227.1"/>
    <property type="molecule type" value="Genomic_DNA"/>
</dbReference>
<dbReference type="Proteomes" id="UP001374535">
    <property type="component" value="Chromosome 4"/>
</dbReference>
<organism evidence="4 5">
    <name type="scientific">Vigna mungo</name>
    <name type="common">Black gram</name>
    <name type="synonym">Phaseolus mungo</name>
    <dbReference type="NCBI Taxonomy" id="3915"/>
    <lineage>
        <taxon>Eukaryota</taxon>
        <taxon>Viridiplantae</taxon>
        <taxon>Streptophyta</taxon>
        <taxon>Embryophyta</taxon>
        <taxon>Tracheophyta</taxon>
        <taxon>Spermatophyta</taxon>
        <taxon>Magnoliopsida</taxon>
        <taxon>eudicotyledons</taxon>
        <taxon>Gunneridae</taxon>
        <taxon>Pentapetalae</taxon>
        <taxon>rosids</taxon>
        <taxon>fabids</taxon>
        <taxon>Fabales</taxon>
        <taxon>Fabaceae</taxon>
        <taxon>Papilionoideae</taxon>
        <taxon>50 kb inversion clade</taxon>
        <taxon>NPAAA clade</taxon>
        <taxon>indigoferoid/millettioid clade</taxon>
        <taxon>Phaseoleae</taxon>
        <taxon>Vigna</taxon>
    </lineage>
</organism>
<evidence type="ECO:0000313" key="4">
    <source>
        <dbReference type="EMBL" id="WVZ14227.1"/>
    </source>
</evidence>
<proteinExistence type="inferred from homology"/>
<keyword evidence="3" id="KW-0012">Acyltransferase</keyword>
<protein>
    <submittedName>
        <fullName evidence="4">Uncharacterized protein</fullName>
    </submittedName>
</protein>
<keyword evidence="5" id="KW-1185">Reference proteome</keyword>
<reference evidence="4 5" key="1">
    <citation type="journal article" date="2023" name="Life. Sci Alliance">
        <title>Evolutionary insights into 3D genome organization and epigenetic landscape of Vigna mungo.</title>
        <authorList>
            <person name="Junaid A."/>
            <person name="Singh B."/>
            <person name="Bhatia S."/>
        </authorList>
    </citation>
    <scope>NUCLEOTIDE SEQUENCE [LARGE SCALE GENOMIC DNA]</scope>
    <source>
        <strain evidence="4">Urdbean</strain>
    </source>
</reference>
<dbReference type="PANTHER" id="PTHR31623">
    <property type="entry name" value="F21J9.9"/>
    <property type="match status" value="1"/>
</dbReference>
<keyword evidence="2" id="KW-0808">Transferase</keyword>
<name>A0AAQ3NSY5_VIGMU</name>
<evidence type="ECO:0000256" key="3">
    <source>
        <dbReference type="ARBA" id="ARBA00023315"/>
    </source>
</evidence>
<dbReference type="AlphaFoldDB" id="A0AAQ3NSY5"/>